<proteinExistence type="predicted"/>
<keyword evidence="1" id="KW-0732">Signal</keyword>
<dbReference type="Gene3D" id="2.60.40.10">
    <property type="entry name" value="Immunoglobulins"/>
    <property type="match status" value="1"/>
</dbReference>
<gene>
    <name evidence="2" type="ORF">GFH32_08235</name>
</gene>
<accession>A0A5Q0QA51</accession>
<reference evidence="2 3" key="1">
    <citation type="submission" date="2019-10" db="EMBL/GenBank/DDBJ databases">
        <authorList>
            <person name="Dong K."/>
        </authorList>
    </citation>
    <scope>NUCLEOTIDE SEQUENCE [LARGE SCALE GENOMIC DNA]</scope>
    <source>
        <strain evidence="3">dk4302</strain>
    </source>
</reference>
<dbReference type="Gene3D" id="2.160.20.10">
    <property type="entry name" value="Single-stranded right-handed beta-helix, Pectin lyase-like"/>
    <property type="match status" value="1"/>
</dbReference>
<dbReference type="KEGG" id="sphe:GFH32_08235"/>
<dbReference type="SUPFAM" id="SSF51126">
    <property type="entry name" value="Pectin lyase-like"/>
    <property type="match status" value="1"/>
</dbReference>
<feature type="signal peptide" evidence="1">
    <location>
        <begin position="1"/>
        <end position="19"/>
    </location>
</feature>
<sequence>MKLYRIKQVLVLLILAAFASCQKIDIKSFDAQAGEIAFDKSSLDAGNQLDTLEIALQSNLPYRLKTASNWITFVKANGLASDKVQIIVARNRELVDRTGIVEAYITDQVKTSLTIVQKAGEVSSETKHLYVKATATASTDGLSWEKATSLDQALKDAENGDVIHVAAGVYRPTVTLTGGSQAGDITFEIAQNIKLIGGYPSQASTGATADPINNKTELNGDDKAIHVLTILAPKTPGQKVEIDGFTLTKGKAGGTGTVPSNGLNISRQHGAGLLIAGSVVELKNMRITDNSSANHNPGVYLTAAADVIIRNSTISNNYCTIASSNGGGIWNDGSRLQLIDSEIVGNRIGGVGAGLYSLNTSVESVNILYNVTIANNVAGMFGANSVGGGIYAREKSQFYLINSTIHSNRAGGNGFGGGIAMYGASQMNLINSTVTANQGGMNNAGSGGSAIQNASAANNSLFIYNSIIAGNVSTGSPELGGNAFASYSIKSSTLGTQVYDYDGKLGTKTFDPQASFGTVGNHGAYGETVPLKGASAATTDGMTTLQLQILGVNLSAINADYLLIDQKNVSRNGKAIMGADISVK</sequence>
<dbReference type="InterPro" id="IPR013783">
    <property type="entry name" value="Ig-like_fold"/>
</dbReference>
<evidence type="ECO:0000313" key="2">
    <source>
        <dbReference type="EMBL" id="QGA26316.1"/>
    </source>
</evidence>
<organism evidence="2 3">
    <name type="scientific">Sphingobacterium zhuxiongii</name>
    <dbReference type="NCBI Taxonomy" id="2662364"/>
    <lineage>
        <taxon>Bacteria</taxon>
        <taxon>Pseudomonadati</taxon>
        <taxon>Bacteroidota</taxon>
        <taxon>Sphingobacteriia</taxon>
        <taxon>Sphingobacteriales</taxon>
        <taxon>Sphingobacteriaceae</taxon>
        <taxon>Sphingobacterium</taxon>
    </lineage>
</organism>
<name>A0A5Q0QA51_9SPHI</name>
<dbReference type="InterPro" id="IPR024361">
    <property type="entry name" value="BACON"/>
</dbReference>
<dbReference type="AlphaFoldDB" id="A0A5Q0QA51"/>
<evidence type="ECO:0000313" key="3">
    <source>
        <dbReference type="Proteomes" id="UP000326921"/>
    </source>
</evidence>
<dbReference type="Proteomes" id="UP000326921">
    <property type="component" value="Chromosome"/>
</dbReference>
<protein>
    <submittedName>
        <fullName evidence="2">Uncharacterized protein</fullName>
    </submittedName>
</protein>
<dbReference type="EMBL" id="CP045652">
    <property type="protein sequence ID" value="QGA26316.1"/>
    <property type="molecule type" value="Genomic_DNA"/>
</dbReference>
<feature type="chain" id="PRO_5024818246" evidence="1">
    <location>
        <begin position="20"/>
        <end position="584"/>
    </location>
</feature>
<evidence type="ECO:0000256" key="1">
    <source>
        <dbReference type="SAM" id="SignalP"/>
    </source>
</evidence>
<dbReference type="InterPro" id="IPR011050">
    <property type="entry name" value="Pectin_lyase_fold/virulence"/>
</dbReference>
<dbReference type="PROSITE" id="PS51257">
    <property type="entry name" value="PROKAR_LIPOPROTEIN"/>
    <property type="match status" value="1"/>
</dbReference>
<dbReference type="CDD" id="cd14948">
    <property type="entry name" value="BACON"/>
    <property type="match status" value="1"/>
</dbReference>
<keyword evidence="3" id="KW-1185">Reference proteome</keyword>
<dbReference type="InterPro" id="IPR012334">
    <property type="entry name" value="Pectin_lyas_fold"/>
</dbReference>
<dbReference type="RefSeq" id="WP_153511048.1">
    <property type="nucleotide sequence ID" value="NZ_CP045652.1"/>
</dbReference>